<organism evidence="4 5">
    <name type="scientific">Clathrus columnatus</name>
    <dbReference type="NCBI Taxonomy" id="1419009"/>
    <lineage>
        <taxon>Eukaryota</taxon>
        <taxon>Fungi</taxon>
        <taxon>Dikarya</taxon>
        <taxon>Basidiomycota</taxon>
        <taxon>Agaricomycotina</taxon>
        <taxon>Agaricomycetes</taxon>
        <taxon>Phallomycetidae</taxon>
        <taxon>Phallales</taxon>
        <taxon>Clathraceae</taxon>
        <taxon>Clathrus</taxon>
    </lineage>
</organism>
<dbReference type="PANTHER" id="PTHR28076:SF1">
    <property type="entry name" value="PROSPORE MEMBRANE ADAPTER PROTEIN SPO71"/>
    <property type="match status" value="1"/>
</dbReference>
<keyword evidence="5" id="KW-1185">Reference proteome</keyword>
<protein>
    <submittedName>
        <fullName evidence="4">Uncharacterized protein</fullName>
    </submittedName>
</protein>
<dbReference type="InterPro" id="IPR039486">
    <property type="entry name" value="Mug56/Spo71_PH"/>
</dbReference>
<dbReference type="Pfam" id="PF23207">
    <property type="entry name" value="PH_SPO71"/>
    <property type="match status" value="1"/>
</dbReference>
<feature type="region of interest" description="Disordered" evidence="1">
    <location>
        <begin position="186"/>
        <end position="300"/>
    </location>
</feature>
<dbReference type="Proteomes" id="UP001050691">
    <property type="component" value="Unassembled WGS sequence"/>
</dbReference>
<evidence type="ECO:0000313" key="4">
    <source>
        <dbReference type="EMBL" id="GJJ15604.1"/>
    </source>
</evidence>
<feature type="domain" description="Mug56/Spo71 PH" evidence="2">
    <location>
        <begin position="816"/>
        <end position="877"/>
    </location>
</feature>
<dbReference type="InterPro" id="IPR040345">
    <property type="entry name" value="Mug56/Spo71"/>
</dbReference>
<dbReference type="AlphaFoldDB" id="A0AAV5AR22"/>
<accession>A0AAV5AR22</accession>
<sequence>MASFPLLCQSGSDHHTPRLFIGPMLVATVKKAVLQGDGPRKHWWSRIRQFEGQSNEDEGELEEEAVPDIEAFRFYMFQGGREEEWASETLRNRVKRDMIKILQQNGWVNLFRRKNIQTFSRKWVGGTFVIGQDFLGIPLEQPSSMNLDDIPQVSLQVGSKPNETFVALKNSGDSALRNSNTSIISAPSINNASPESDNSTTALVPSPSHRPLLPASDTSIKAHPSTPPRLKSPISAPSSPLRPALHHRSDNLDSGIGKSVQSAHPVGPASPRRVLNRAPDAVPHTSAEASQQNAQAQEAGDMIRRERMLIRQGYTKSGHVGRYFGETEASKLRDLRNYEWKEFLVVWRKHQLELYEDYACSMPGKERLWGHKHLARVIPLEPTKTRVSLYSFIDLSFCLTCTELADIPGKHRAYGSITKQIPFLRSTGTHIFVFKTKIRTSGIDWLWDLWKELGDDLPHFLEIHCPLAESYVKLRIPERGTQTQNSILFTKEAVIERCHKGLKVLPSWEFLIEQRLEKGASLQLCWRNEAVLDWVQWETDLSGKIRDASVLYGLCLKRPHEQTRLELRIGEHCPNYVMKDDQEFIEPSPIEGYVYRIKLKTDGRVQIYLSVHSGCLFFISPTGAHPPRPPLPITEETPRNTFNDQNDLSFREEEKRRAHAALGAWQLLQSNAFVDLRKVATVQRTLHPGRHRVTDDVDIGGDEGFKKHPDRTILRLQRSFDLLMQNGRMYRFETYSCSIAQQWVDSLHKLIDFWTRRHRADAAQEMEIIAAFAKRKHIYHSLSAFQPLVVKPGDISQDLALVTGHIIQFDIISSGQNSRSSTISLLDAYICSGHFATQSLSVNEFSTFQPPVPRRFQDGLEIEDHELDLVFLIWYRSHAPRKTLKDGAEAAIPAINAKHNIIVCKARSKLERDSWCWAINYEIERTVRHHASRELRSREGGLVALR</sequence>
<evidence type="ECO:0000313" key="5">
    <source>
        <dbReference type="Proteomes" id="UP001050691"/>
    </source>
</evidence>
<comment type="caution">
    <text evidence="4">The sequence shown here is derived from an EMBL/GenBank/DDBJ whole genome shotgun (WGS) entry which is preliminary data.</text>
</comment>
<evidence type="ECO:0000256" key="1">
    <source>
        <dbReference type="SAM" id="MobiDB-lite"/>
    </source>
</evidence>
<dbReference type="Pfam" id="PF15404">
    <property type="entry name" value="PH_4"/>
    <property type="match status" value="1"/>
</dbReference>
<dbReference type="PANTHER" id="PTHR28076">
    <property type="entry name" value="SPORULATION-SPECIFIC PROTEIN 71"/>
    <property type="match status" value="1"/>
</dbReference>
<dbReference type="EMBL" id="BPWL01000011">
    <property type="protein sequence ID" value="GJJ15604.1"/>
    <property type="molecule type" value="Genomic_DNA"/>
</dbReference>
<reference evidence="4" key="1">
    <citation type="submission" date="2021-10" db="EMBL/GenBank/DDBJ databases">
        <title>De novo Genome Assembly of Clathrus columnatus (Basidiomycota, Fungi) Using Illumina and Nanopore Sequence Data.</title>
        <authorList>
            <person name="Ogiso-Tanaka E."/>
            <person name="Itagaki H."/>
            <person name="Hosoya T."/>
            <person name="Hosaka K."/>
        </authorList>
    </citation>
    <scope>NUCLEOTIDE SEQUENCE</scope>
    <source>
        <strain evidence="4">MO-923</strain>
    </source>
</reference>
<dbReference type="InterPro" id="IPR057379">
    <property type="entry name" value="PH_SPO71"/>
</dbReference>
<feature type="domain" description="Prospore membrane adapter protein SPO71 PH" evidence="3">
    <location>
        <begin position="302"/>
        <end position="456"/>
    </location>
</feature>
<evidence type="ECO:0000259" key="2">
    <source>
        <dbReference type="Pfam" id="PF15404"/>
    </source>
</evidence>
<name>A0AAV5AR22_9AGAM</name>
<gene>
    <name evidence="4" type="ORF">Clacol_009882</name>
</gene>
<evidence type="ECO:0000259" key="3">
    <source>
        <dbReference type="Pfam" id="PF23207"/>
    </source>
</evidence>
<dbReference type="GO" id="GO:1902657">
    <property type="term" value="P:protein localization to prospore membrane"/>
    <property type="evidence" value="ECO:0007669"/>
    <property type="project" value="InterPro"/>
</dbReference>
<proteinExistence type="predicted"/>
<feature type="compositionally biased region" description="Low complexity" evidence="1">
    <location>
        <begin position="286"/>
        <end position="299"/>
    </location>
</feature>